<keyword evidence="1" id="KW-0732">Signal</keyword>
<name>A0AAV7VQV0_PLEWA</name>
<dbReference type="AlphaFoldDB" id="A0AAV7VQV0"/>
<comment type="caution">
    <text evidence="2">The sequence shown here is derived from an EMBL/GenBank/DDBJ whole genome shotgun (WGS) entry which is preliminary data.</text>
</comment>
<gene>
    <name evidence="2" type="ORF">NDU88_006249</name>
</gene>
<protein>
    <submittedName>
        <fullName evidence="2">Uncharacterized protein</fullName>
    </submittedName>
</protein>
<evidence type="ECO:0000313" key="3">
    <source>
        <dbReference type="Proteomes" id="UP001066276"/>
    </source>
</evidence>
<sequence length="156" mass="17222">MGRGRGPGARRTKQRIGWWGICLFFSCCGAPAIRVPGPVDGVATAAEPERDVASPHASVGWRRQSEQLLKIKRYLFWFATEALNTISAIFESKEVDRLPTISKGEIALPGRTRPLQPRVAHIIKRDIAWVTGSHGALKRLVVPPSYDPEGKVSGRR</sequence>
<organism evidence="2 3">
    <name type="scientific">Pleurodeles waltl</name>
    <name type="common">Iberian ribbed newt</name>
    <dbReference type="NCBI Taxonomy" id="8319"/>
    <lineage>
        <taxon>Eukaryota</taxon>
        <taxon>Metazoa</taxon>
        <taxon>Chordata</taxon>
        <taxon>Craniata</taxon>
        <taxon>Vertebrata</taxon>
        <taxon>Euteleostomi</taxon>
        <taxon>Amphibia</taxon>
        <taxon>Batrachia</taxon>
        <taxon>Caudata</taxon>
        <taxon>Salamandroidea</taxon>
        <taxon>Salamandridae</taxon>
        <taxon>Pleurodelinae</taxon>
        <taxon>Pleurodeles</taxon>
    </lineage>
</organism>
<feature type="chain" id="PRO_5043372747" evidence="1">
    <location>
        <begin position="33"/>
        <end position="156"/>
    </location>
</feature>
<reference evidence="2" key="1">
    <citation type="journal article" date="2022" name="bioRxiv">
        <title>Sequencing and chromosome-scale assembly of the giantPleurodeles waltlgenome.</title>
        <authorList>
            <person name="Brown T."/>
            <person name="Elewa A."/>
            <person name="Iarovenko S."/>
            <person name="Subramanian E."/>
            <person name="Araus A.J."/>
            <person name="Petzold A."/>
            <person name="Susuki M."/>
            <person name="Suzuki K.-i.T."/>
            <person name="Hayashi T."/>
            <person name="Toyoda A."/>
            <person name="Oliveira C."/>
            <person name="Osipova E."/>
            <person name="Leigh N.D."/>
            <person name="Simon A."/>
            <person name="Yun M.H."/>
        </authorList>
    </citation>
    <scope>NUCLEOTIDE SEQUENCE</scope>
    <source>
        <strain evidence="2">20211129_DDA</strain>
        <tissue evidence="2">Liver</tissue>
    </source>
</reference>
<dbReference type="PROSITE" id="PS51257">
    <property type="entry name" value="PROKAR_LIPOPROTEIN"/>
    <property type="match status" value="1"/>
</dbReference>
<evidence type="ECO:0000256" key="1">
    <source>
        <dbReference type="SAM" id="SignalP"/>
    </source>
</evidence>
<accession>A0AAV7VQV0</accession>
<keyword evidence="3" id="KW-1185">Reference proteome</keyword>
<dbReference type="Proteomes" id="UP001066276">
    <property type="component" value="Chromosome 2_1"/>
</dbReference>
<dbReference type="EMBL" id="JANPWB010000003">
    <property type="protein sequence ID" value="KAJ1202449.1"/>
    <property type="molecule type" value="Genomic_DNA"/>
</dbReference>
<proteinExistence type="predicted"/>
<feature type="signal peptide" evidence="1">
    <location>
        <begin position="1"/>
        <end position="32"/>
    </location>
</feature>
<evidence type="ECO:0000313" key="2">
    <source>
        <dbReference type="EMBL" id="KAJ1202449.1"/>
    </source>
</evidence>